<evidence type="ECO:0000313" key="12">
    <source>
        <dbReference type="Proteomes" id="UP001055712"/>
    </source>
</evidence>
<evidence type="ECO:0000256" key="9">
    <source>
        <dbReference type="SAM" id="MobiDB-lite"/>
    </source>
</evidence>
<feature type="compositionally biased region" description="Low complexity" evidence="9">
    <location>
        <begin position="182"/>
        <end position="196"/>
    </location>
</feature>
<dbReference type="GO" id="GO:0009507">
    <property type="term" value="C:chloroplast"/>
    <property type="evidence" value="ECO:0007669"/>
    <property type="project" value="UniProtKB-SubCell"/>
</dbReference>
<keyword evidence="12" id="KW-1185">Reference proteome</keyword>
<dbReference type="Pfam" id="PF08417">
    <property type="entry name" value="PaO"/>
    <property type="match status" value="1"/>
</dbReference>
<evidence type="ECO:0000256" key="5">
    <source>
        <dbReference type="ARBA" id="ARBA00022723"/>
    </source>
</evidence>
<feature type="domain" description="Rieske" evidence="10">
    <location>
        <begin position="222"/>
        <end position="323"/>
    </location>
</feature>
<comment type="caution">
    <text evidence="11">The sequence shown here is derived from an EMBL/GenBank/DDBJ whole genome shotgun (WGS) entry which is preliminary data.</text>
</comment>
<keyword evidence="3" id="KW-0934">Plastid</keyword>
<keyword evidence="5" id="KW-0479">Metal-binding</keyword>
<evidence type="ECO:0000256" key="1">
    <source>
        <dbReference type="ARBA" id="ARBA00004229"/>
    </source>
</evidence>
<dbReference type="Proteomes" id="UP001055712">
    <property type="component" value="Unassembled WGS sequence"/>
</dbReference>
<evidence type="ECO:0000313" key="11">
    <source>
        <dbReference type="EMBL" id="KAI3425305.1"/>
    </source>
</evidence>
<dbReference type="OrthoDB" id="426882at2759"/>
<keyword evidence="2" id="KW-0150">Chloroplast</keyword>
<dbReference type="SUPFAM" id="SSF55961">
    <property type="entry name" value="Bet v1-like"/>
    <property type="match status" value="1"/>
</dbReference>
<dbReference type="GO" id="GO:0051537">
    <property type="term" value="F:2 iron, 2 sulfur cluster binding"/>
    <property type="evidence" value="ECO:0007669"/>
    <property type="project" value="UniProtKB-KW"/>
</dbReference>
<evidence type="ECO:0000256" key="7">
    <source>
        <dbReference type="ARBA" id="ARBA00023004"/>
    </source>
</evidence>
<keyword evidence="4" id="KW-0001">2Fe-2S</keyword>
<dbReference type="GO" id="GO:0046872">
    <property type="term" value="F:metal ion binding"/>
    <property type="evidence" value="ECO:0007669"/>
    <property type="project" value="UniProtKB-KW"/>
</dbReference>
<dbReference type="InterPro" id="IPR013626">
    <property type="entry name" value="PaO"/>
</dbReference>
<protein>
    <recommendedName>
        <fullName evidence="10">Rieske domain-containing protein</fullName>
    </recommendedName>
</protein>
<proteinExistence type="predicted"/>
<dbReference type="AlphaFoldDB" id="A0A9D4YTT2"/>
<dbReference type="Gene3D" id="3.90.380.10">
    <property type="entry name" value="Naphthalene 1,2-dioxygenase Alpha Subunit, Chain A, domain 1"/>
    <property type="match status" value="1"/>
</dbReference>
<dbReference type="PANTHER" id="PTHR21266">
    <property type="entry name" value="IRON-SULFUR DOMAIN CONTAINING PROTEIN"/>
    <property type="match status" value="1"/>
</dbReference>
<evidence type="ECO:0000256" key="6">
    <source>
        <dbReference type="ARBA" id="ARBA00022946"/>
    </source>
</evidence>
<feature type="region of interest" description="Disordered" evidence="9">
    <location>
        <begin position="182"/>
        <end position="211"/>
    </location>
</feature>
<evidence type="ECO:0000256" key="3">
    <source>
        <dbReference type="ARBA" id="ARBA00022640"/>
    </source>
</evidence>
<dbReference type="PROSITE" id="PS51296">
    <property type="entry name" value="RIESKE"/>
    <property type="match status" value="1"/>
</dbReference>
<gene>
    <name evidence="11" type="ORF">D9Q98_009070</name>
</gene>
<dbReference type="PANTHER" id="PTHR21266:SF19">
    <property type="entry name" value="CHLOROPHYLLIDE A OXYGENASE, CHLOROPLASTIC"/>
    <property type="match status" value="1"/>
</dbReference>
<evidence type="ECO:0000256" key="4">
    <source>
        <dbReference type="ARBA" id="ARBA00022714"/>
    </source>
</evidence>
<dbReference type="SUPFAM" id="SSF50022">
    <property type="entry name" value="ISP domain"/>
    <property type="match status" value="1"/>
</dbReference>
<evidence type="ECO:0000256" key="2">
    <source>
        <dbReference type="ARBA" id="ARBA00022528"/>
    </source>
</evidence>
<organism evidence="11 12">
    <name type="scientific">Chlorella vulgaris</name>
    <name type="common">Green alga</name>
    <dbReference type="NCBI Taxonomy" id="3077"/>
    <lineage>
        <taxon>Eukaryota</taxon>
        <taxon>Viridiplantae</taxon>
        <taxon>Chlorophyta</taxon>
        <taxon>core chlorophytes</taxon>
        <taxon>Trebouxiophyceae</taxon>
        <taxon>Chlorellales</taxon>
        <taxon>Chlorellaceae</taxon>
        <taxon>Chlorella clade</taxon>
        <taxon>Chlorella</taxon>
    </lineage>
</organism>
<reference evidence="11" key="2">
    <citation type="submission" date="2020-11" db="EMBL/GenBank/DDBJ databases">
        <authorList>
            <person name="Cecchin M."/>
            <person name="Marcolungo L."/>
            <person name="Rossato M."/>
            <person name="Girolomoni L."/>
            <person name="Cosentino E."/>
            <person name="Cuine S."/>
            <person name="Li-Beisson Y."/>
            <person name="Delledonne M."/>
            <person name="Ballottari M."/>
        </authorList>
    </citation>
    <scope>NUCLEOTIDE SEQUENCE</scope>
    <source>
        <strain evidence="11">211/11P</strain>
        <tissue evidence="11">Whole cell</tissue>
    </source>
</reference>
<dbReference type="Gene3D" id="2.102.10.10">
    <property type="entry name" value="Rieske [2Fe-2S] iron-sulphur domain"/>
    <property type="match status" value="1"/>
</dbReference>
<keyword evidence="8" id="KW-0411">Iron-sulfur</keyword>
<dbReference type="Pfam" id="PF00355">
    <property type="entry name" value="Rieske"/>
    <property type="match status" value="1"/>
</dbReference>
<sequence length="565" mass="61079">MAGAFTAAAQALQPRLAPAARQLDAAARRLPARGVRCASSRNEQQAEGSSPLDVIRNDFSFLGDRTGLDLLAPLDAVAGAHDDVVAVLNPIAGEQMQRVLEEQIAGMQAELAAAHTQIHRSEDRLRGTVERLTQLEGSVRSTFSSPSDAPLAARSWDEATAATAPAAAAAVAMRTPLAAAAASTEELAQPQLQQPRRQQRQQQRRAGLESSLEIPEQLKDHWFPSEFSASLTEGKMVPLELFGQTWVLFRDESGAAACVRDECAHRACPLSLGTVVDGRIQCPYHGWEYNQAGACTKMPSTAFCKGIKVDSLPVVEADGLIWIWPGRPAAISGGPPEVARPPAGFQVHCELVMEVPVDHGLLLENLLDLAHAPFTHTTTFAKGWPVPDAVRFNASQLLGGNWEPYPIDMQFGPPCLVLSTIGLTSPGKIERGARAAACKNHLHQLHVCLPAGEGRTRLLYRMSLDFMHWTRFVPGIQRFWRSIAAQVLGEDLVLVQGQQDRMARGADVWGNPVSYDKLGVRYRRWRNSVASGDAEARIEAESDLACPLSAGEVFQAASSCEGAPL</sequence>
<comment type="subcellular location">
    <subcellularLocation>
        <location evidence="1">Plastid</location>
        <location evidence="1">Chloroplast</location>
    </subcellularLocation>
</comment>
<keyword evidence="7" id="KW-0408">Iron</keyword>
<keyword evidence="6" id="KW-0809">Transit peptide</keyword>
<accession>A0A9D4YTT2</accession>
<evidence type="ECO:0000256" key="8">
    <source>
        <dbReference type="ARBA" id="ARBA00023014"/>
    </source>
</evidence>
<dbReference type="EMBL" id="SIDB01000012">
    <property type="protein sequence ID" value="KAI3425305.1"/>
    <property type="molecule type" value="Genomic_DNA"/>
</dbReference>
<reference evidence="11" key="1">
    <citation type="journal article" date="2019" name="Plant J.">
        <title>Chlorella vulgaris genome assembly and annotation reveals the molecular basis for metabolic acclimation to high light conditions.</title>
        <authorList>
            <person name="Cecchin M."/>
            <person name="Marcolungo L."/>
            <person name="Rossato M."/>
            <person name="Girolomoni L."/>
            <person name="Cosentino E."/>
            <person name="Cuine S."/>
            <person name="Li-Beisson Y."/>
            <person name="Delledonne M."/>
            <person name="Ballottari M."/>
        </authorList>
    </citation>
    <scope>NUCLEOTIDE SEQUENCE</scope>
    <source>
        <strain evidence="11">211/11P</strain>
    </source>
</reference>
<dbReference type="InterPro" id="IPR036922">
    <property type="entry name" value="Rieske_2Fe-2S_sf"/>
</dbReference>
<evidence type="ECO:0000259" key="10">
    <source>
        <dbReference type="PROSITE" id="PS51296"/>
    </source>
</evidence>
<dbReference type="GO" id="GO:0010277">
    <property type="term" value="F:chlorophyllide a oxygenase activity"/>
    <property type="evidence" value="ECO:0007669"/>
    <property type="project" value="InterPro"/>
</dbReference>
<name>A0A9D4YTT2_CHLVU</name>
<dbReference type="InterPro" id="IPR017941">
    <property type="entry name" value="Rieske_2Fe-2S"/>
</dbReference>
<dbReference type="InterPro" id="IPR050584">
    <property type="entry name" value="Cholesterol_7-desaturase"/>
</dbReference>